<accession>A0AAN8NQ28</accession>
<keyword evidence="14" id="KW-1185">Reference proteome</keyword>
<comment type="function">
    <text evidence="1 10">Core component of nucleosome. Nucleosomes wrap and compact DNA into chromatin, limiting DNA accessibility to the cellular machineries which require DNA as a template. Histones thereby play a central role in transcription regulation, DNA repair, DNA replication and chromosomal stability. DNA accessibility is regulated via a complex set of post-translational modifications of histones, also called histone code, and nucleosome remodeling.</text>
</comment>
<protein>
    <recommendedName>
        <fullName evidence="10">Histone H4</fullName>
    </recommendedName>
</protein>
<dbReference type="Gene3D" id="1.10.20.10">
    <property type="entry name" value="Histone, subunit A"/>
    <property type="match status" value="1"/>
</dbReference>
<dbReference type="GO" id="GO:0030527">
    <property type="term" value="F:structural constituent of chromatin"/>
    <property type="evidence" value="ECO:0007669"/>
    <property type="project" value="InterPro"/>
</dbReference>
<dbReference type="FunFam" id="1.10.20.10:FF:000012">
    <property type="entry name" value="Histone H4"/>
    <property type="match status" value="1"/>
</dbReference>
<dbReference type="PANTHER" id="PTHR10484">
    <property type="entry name" value="HISTONE H4"/>
    <property type="match status" value="1"/>
</dbReference>
<evidence type="ECO:0000256" key="11">
    <source>
        <dbReference type="SAM" id="MobiDB-lite"/>
    </source>
</evidence>
<feature type="compositionally biased region" description="Polar residues" evidence="11">
    <location>
        <begin position="63"/>
        <end position="76"/>
    </location>
</feature>
<evidence type="ECO:0000256" key="4">
    <source>
        <dbReference type="ARBA" id="ARBA00006564"/>
    </source>
</evidence>
<dbReference type="CDD" id="cd22912">
    <property type="entry name" value="HFD_H4"/>
    <property type="match status" value="1"/>
</dbReference>
<evidence type="ECO:0000256" key="6">
    <source>
        <dbReference type="ARBA" id="ARBA00022454"/>
    </source>
</evidence>
<evidence type="ECO:0000256" key="7">
    <source>
        <dbReference type="ARBA" id="ARBA00023125"/>
    </source>
</evidence>
<comment type="subcellular location">
    <subcellularLocation>
        <location evidence="3">Chromosome</location>
    </subcellularLocation>
    <subcellularLocation>
        <location evidence="2">Nucleus</location>
    </subcellularLocation>
</comment>
<comment type="similarity">
    <text evidence="4 10">Belongs to the histone H4 family.</text>
</comment>
<evidence type="ECO:0000256" key="1">
    <source>
        <dbReference type="ARBA" id="ARBA00002001"/>
    </source>
</evidence>
<dbReference type="SMART" id="SM00417">
    <property type="entry name" value="H4"/>
    <property type="match status" value="1"/>
</dbReference>
<evidence type="ECO:0000256" key="5">
    <source>
        <dbReference type="ARBA" id="ARBA00011538"/>
    </source>
</evidence>
<proteinExistence type="inferred from homology"/>
<evidence type="ECO:0000256" key="10">
    <source>
        <dbReference type="RuleBase" id="RU000528"/>
    </source>
</evidence>
<evidence type="ECO:0000256" key="8">
    <source>
        <dbReference type="ARBA" id="ARBA00023242"/>
    </source>
</evidence>
<comment type="caution">
    <text evidence="13">The sequence shown here is derived from an EMBL/GenBank/DDBJ whole genome shotgun (WGS) entry which is preliminary data.</text>
</comment>
<dbReference type="PRINTS" id="PR00623">
    <property type="entry name" value="HISTONEH4"/>
</dbReference>
<evidence type="ECO:0000256" key="9">
    <source>
        <dbReference type="ARBA" id="ARBA00023269"/>
    </source>
</evidence>
<evidence type="ECO:0000313" key="13">
    <source>
        <dbReference type="EMBL" id="KAK6515252.1"/>
    </source>
</evidence>
<comment type="subunit">
    <text evidence="5 10">The nucleosome is a histone octamer containing two molecules each of H2A, H2B, H3 and H4 assembled in one H3-H4 heterotetramer and two H2A-H2B heterodimers. The octamer wraps approximately 147 bp of DNA.</text>
</comment>
<dbReference type="SUPFAM" id="SSF47113">
    <property type="entry name" value="Histone-fold"/>
    <property type="match status" value="1"/>
</dbReference>
<dbReference type="GO" id="GO:0003677">
    <property type="term" value="F:DNA binding"/>
    <property type="evidence" value="ECO:0007669"/>
    <property type="project" value="UniProtKB-KW"/>
</dbReference>
<dbReference type="SMART" id="SM00803">
    <property type="entry name" value="TAF"/>
    <property type="match status" value="1"/>
</dbReference>
<evidence type="ECO:0000259" key="12">
    <source>
        <dbReference type="SMART" id="SM00803"/>
    </source>
</evidence>
<dbReference type="InterPro" id="IPR004823">
    <property type="entry name" value="TAF_TATA-bd_Histone-like_dom"/>
</dbReference>
<dbReference type="AlphaFoldDB" id="A0AAN8NQ28"/>
<name>A0AAN8NQ28_9PEZI</name>
<dbReference type="InterPro" id="IPR009072">
    <property type="entry name" value="Histone-fold"/>
</dbReference>
<evidence type="ECO:0000256" key="3">
    <source>
        <dbReference type="ARBA" id="ARBA00004286"/>
    </source>
</evidence>
<gene>
    <name evidence="13" type="ORF">TWF506_007595</name>
</gene>
<dbReference type="EMBL" id="JAVHJM010000004">
    <property type="protein sequence ID" value="KAK6515252.1"/>
    <property type="molecule type" value="Genomic_DNA"/>
</dbReference>
<dbReference type="GO" id="GO:0005634">
    <property type="term" value="C:nucleus"/>
    <property type="evidence" value="ECO:0007669"/>
    <property type="project" value="UniProtKB-SubCell"/>
</dbReference>
<keyword evidence="7 10" id="KW-0238">DNA-binding</keyword>
<organism evidence="13 14">
    <name type="scientific">Arthrobotrys conoides</name>
    <dbReference type="NCBI Taxonomy" id="74498"/>
    <lineage>
        <taxon>Eukaryota</taxon>
        <taxon>Fungi</taxon>
        <taxon>Dikarya</taxon>
        <taxon>Ascomycota</taxon>
        <taxon>Pezizomycotina</taxon>
        <taxon>Orbiliomycetes</taxon>
        <taxon>Orbiliales</taxon>
        <taxon>Orbiliaceae</taxon>
        <taxon>Arthrobotrys</taxon>
    </lineage>
</organism>
<feature type="domain" description="TATA box binding protein associated factor (TAF) histone-like fold" evidence="12">
    <location>
        <begin position="126"/>
        <end position="188"/>
    </location>
</feature>
<dbReference type="GO" id="GO:0000786">
    <property type="term" value="C:nucleosome"/>
    <property type="evidence" value="ECO:0007669"/>
    <property type="project" value="UniProtKB-KW"/>
</dbReference>
<sequence length="219" mass="23650">MPPGRDLNGRNAPTRGPSKSSRSGGMPTPRPVGSAAVAAARGADSTPTRPAQAATPFAMQTHRLYQSTQGETSRSGAQGGGSVSRPTPREDPAHHSGRGRGKGGKGLGTKGPLRHRKVLRDNIQGITRPAIRRIARRGGVKRISASIYEEIRGVIKNYLETILKSCVMYTEHARRKTVTTTDVIHALKIRGRTLYGFDDPSVIKNAKSKRKLANFVARR</sequence>
<dbReference type="Proteomes" id="UP001307849">
    <property type="component" value="Unassembled WGS sequence"/>
</dbReference>
<dbReference type="Pfam" id="PF02969">
    <property type="entry name" value="TAF"/>
    <property type="match status" value="1"/>
</dbReference>
<evidence type="ECO:0000313" key="14">
    <source>
        <dbReference type="Proteomes" id="UP001307849"/>
    </source>
</evidence>
<feature type="compositionally biased region" description="Low complexity" evidence="11">
    <location>
        <begin position="31"/>
        <end position="45"/>
    </location>
</feature>
<feature type="region of interest" description="Disordered" evidence="11">
    <location>
        <begin position="1"/>
        <end position="113"/>
    </location>
</feature>
<reference evidence="13 14" key="1">
    <citation type="submission" date="2019-10" db="EMBL/GenBank/DDBJ databases">
        <authorList>
            <person name="Palmer J.M."/>
        </authorList>
    </citation>
    <scope>NUCLEOTIDE SEQUENCE [LARGE SCALE GENOMIC DNA]</scope>
    <source>
        <strain evidence="13 14">TWF506</strain>
    </source>
</reference>
<keyword evidence="9 10" id="KW-0544">Nucleosome core</keyword>
<dbReference type="InterPro" id="IPR001951">
    <property type="entry name" value="Histone_H4"/>
</dbReference>
<keyword evidence="8 10" id="KW-0539">Nucleus</keyword>
<evidence type="ECO:0000256" key="2">
    <source>
        <dbReference type="ARBA" id="ARBA00004123"/>
    </source>
</evidence>
<keyword evidence="6 10" id="KW-0158">Chromosome</keyword>
<dbReference type="GO" id="GO:0046982">
    <property type="term" value="F:protein heterodimerization activity"/>
    <property type="evidence" value="ECO:0007669"/>
    <property type="project" value="InterPro"/>
</dbReference>